<dbReference type="Proteomes" id="UP000016666">
    <property type="component" value="Chromosome Z"/>
</dbReference>
<accession>A0A493SVL4</accession>
<dbReference type="SUPFAM" id="SSF48452">
    <property type="entry name" value="TPR-like"/>
    <property type="match status" value="1"/>
</dbReference>
<dbReference type="PANTHER" id="PTHR15254:SF2">
    <property type="entry name" value="FANCONI ANEMIA GROUP G PROTEIN"/>
    <property type="match status" value="1"/>
</dbReference>
<dbReference type="GeneTree" id="ENSGT00390000007195"/>
<dbReference type="InterPro" id="IPR019734">
    <property type="entry name" value="TPR_rpt"/>
</dbReference>
<dbReference type="GO" id="GO:0036297">
    <property type="term" value="P:interstrand cross-link repair"/>
    <property type="evidence" value="ECO:0007669"/>
    <property type="project" value="InterPro"/>
</dbReference>
<dbReference type="PANTHER" id="PTHR15254">
    <property type="entry name" value="FANCONI ANEMIA GROUP G PROTEIN FAMILY MEMBER"/>
    <property type="match status" value="1"/>
</dbReference>
<protein>
    <submittedName>
        <fullName evidence="1">FA complementation group G</fullName>
    </submittedName>
</protein>
<sequence length="493" mass="53036">MDGCRVSSSHIQAAQFLVELALITGLPAALPTLPLELTVLYNSLLFVLGTSDRVIEGEAEGIRQGLLRGKENNLCFGDVPQLARGGGTVNEEGWICQEWRRWSCSWGGVMHSCVAFSLLRKAMGLVPLWGAVGSPGRGRGEGDLPMLVQGQGWVGRGAAKLRCWSVLGLQEMEAGNLPAALSLLQEAAGGLCSKRVLAQIYTCLGCCARQMGKPQTALQHLKRALQVDFQCLPALYHVAAVYQELGETDVELQALGLLYEVCLLPVLLLQVSFLPSRPCKELQAGFYLLGGWFTLLFFQQWAGRSPLHLDALQLCLSTAITSPQVPLDGGSALPRIPEAFLEAASALQQDGRHRDAITVCEEVISRTNDLIPRMLQVEEGLEQPESPSPGTGLAGGLLSRKKESLHCLTWRAAAYLHQGWAWVKLGENKEAVTQFSSRVLGSGGERSGAVVPLPPLAGGSCPGVLSSVPRWASEGMGWLGWGRVCPQLCLLPC</sequence>
<dbReference type="Gene3D" id="1.25.40.10">
    <property type="entry name" value="Tetratricopeptide repeat domain"/>
    <property type="match status" value="1"/>
</dbReference>
<organism evidence="1 2">
    <name type="scientific">Anas platyrhynchos platyrhynchos</name>
    <name type="common">Northern mallard</name>
    <dbReference type="NCBI Taxonomy" id="8840"/>
    <lineage>
        <taxon>Eukaryota</taxon>
        <taxon>Metazoa</taxon>
        <taxon>Chordata</taxon>
        <taxon>Craniata</taxon>
        <taxon>Vertebrata</taxon>
        <taxon>Euteleostomi</taxon>
        <taxon>Archelosauria</taxon>
        <taxon>Archosauria</taxon>
        <taxon>Dinosauria</taxon>
        <taxon>Saurischia</taxon>
        <taxon>Theropoda</taxon>
        <taxon>Coelurosauria</taxon>
        <taxon>Aves</taxon>
        <taxon>Neognathae</taxon>
        <taxon>Galloanserae</taxon>
        <taxon>Anseriformes</taxon>
        <taxon>Anatidae</taxon>
        <taxon>Anatinae</taxon>
        <taxon>Anas</taxon>
    </lineage>
</organism>
<reference evidence="1" key="2">
    <citation type="submission" date="2025-08" db="UniProtKB">
        <authorList>
            <consortium name="Ensembl"/>
        </authorList>
    </citation>
    <scope>IDENTIFICATION</scope>
</reference>
<dbReference type="OMA" id="QAHCYSH"/>
<dbReference type="InterPro" id="IPR011990">
    <property type="entry name" value="TPR-like_helical_dom_sf"/>
</dbReference>
<dbReference type="SMART" id="SM00028">
    <property type="entry name" value="TPR"/>
    <property type="match status" value="2"/>
</dbReference>
<dbReference type="InterPro" id="IPR039684">
    <property type="entry name" value="FANCG"/>
</dbReference>
<evidence type="ECO:0000313" key="1">
    <source>
        <dbReference type="Ensembl" id="ENSAPLP00000017617.1"/>
    </source>
</evidence>
<dbReference type="AlphaFoldDB" id="A0A493SVL4"/>
<proteinExistence type="predicted"/>
<name>A0A493SVL4_ANAPP</name>
<reference evidence="1 2" key="1">
    <citation type="submission" date="2017-10" db="EMBL/GenBank/DDBJ databases">
        <title>A new Pekin duck reference genome.</title>
        <authorList>
            <person name="Hou Z.-C."/>
            <person name="Zhou Z.-K."/>
            <person name="Zhu F."/>
            <person name="Hou S.-S."/>
        </authorList>
    </citation>
    <scope>NUCLEOTIDE SEQUENCE [LARGE SCALE GENOMIC DNA]</scope>
</reference>
<evidence type="ECO:0000313" key="2">
    <source>
        <dbReference type="Proteomes" id="UP000016666"/>
    </source>
</evidence>
<dbReference type="GO" id="GO:0043240">
    <property type="term" value="C:Fanconi anaemia nuclear complex"/>
    <property type="evidence" value="ECO:0007669"/>
    <property type="project" value="InterPro"/>
</dbReference>
<dbReference type="Ensembl" id="ENSAPLT00000029039.1">
    <property type="protein sequence ID" value="ENSAPLP00000017617.1"/>
    <property type="gene ID" value="ENSAPLG00000017492.1"/>
</dbReference>
<dbReference type="STRING" id="8840.ENSAPLP00000017617"/>
<keyword evidence="2" id="KW-1185">Reference proteome</keyword>
<reference evidence="1" key="3">
    <citation type="submission" date="2025-09" db="UniProtKB">
        <authorList>
            <consortium name="Ensembl"/>
        </authorList>
    </citation>
    <scope>IDENTIFICATION</scope>
</reference>